<protein>
    <recommendedName>
        <fullName evidence="6">UDP-glucuronosyltransferase</fullName>
    </recommendedName>
</protein>
<dbReference type="AlphaFoldDB" id="A0AAV8XYK7"/>
<evidence type="ECO:0000313" key="5">
    <source>
        <dbReference type="Proteomes" id="UP001162162"/>
    </source>
</evidence>
<keyword evidence="3" id="KW-0808">Transferase</keyword>
<dbReference type="EMBL" id="JAPWTK010000266">
    <property type="protein sequence ID" value="KAJ8944127.1"/>
    <property type="molecule type" value="Genomic_DNA"/>
</dbReference>
<reference evidence="4" key="1">
    <citation type="journal article" date="2023" name="Insect Mol. Biol.">
        <title>Genome sequencing provides insights into the evolution of gene families encoding plant cell wall-degrading enzymes in longhorned beetles.</title>
        <authorList>
            <person name="Shin N.R."/>
            <person name="Okamura Y."/>
            <person name="Kirsch R."/>
            <person name="Pauchet Y."/>
        </authorList>
    </citation>
    <scope>NUCLEOTIDE SEQUENCE</scope>
    <source>
        <strain evidence="4">AMC_N1</strain>
    </source>
</reference>
<organism evidence="4 5">
    <name type="scientific">Aromia moschata</name>
    <dbReference type="NCBI Taxonomy" id="1265417"/>
    <lineage>
        <taxon>Eukaryota</taxon>
        <taxon>Metazoa</taxon>
        <taxon>Ecdysozoa</taxon>
        <taxon>Arthropoda</taxon>
        <taxon>Hexapoda</taxon>
        <taxon>Insecta</taxon>
        <taxon>Pterygota</taxon>
        <taxon>Neoptera</taxon>
        <taxon>Endopterygota</taxon>
        <taxon>Coleoptera</taxon>
        <taxon>Polyphaga</taxon>
        <taxon>Cucujiformia</taxon>
        <taxon>Chrysomeloidea</taxon>
        <taxon>Cerambycidae</taxon>
        <taxon>Cerambycinae</taxon>
        <taxon>Callichromatini</taxon>
        <taxon>Aromia</taxon>
    </lineage>
</organism>
<dbReference type="FunFam" id="3.40.50.2000:FF:000050">
    <property type="entry name" value="UDP-glucuronosyltransferase"/>
    <property type="match status" value="1"/>
</dbReference>
<gene>
    <name evidence="4" type="ORF">NQ318_013310</name>
</gene>
<dbReference type="GO" id="GO:0008194">
    <property type="term" value="F:UDP-glycosyltransferase activity"/>
    <property type="evidence" value="ECO:0007669"/>
    <property type="project" value="InterPro"/>
</dbReference>
<dbReference type="PANTHER" id="PTHR48043">
    <property type="entry name" value="EG:EG0003.4 PROTEIN-RELATED"/>
    <property type="match status" value="1"/>
</dbReference>
<evidence type="ECO:0008006" key="6">
    <source>
        <dbReference type="Google" id="ProtNLM"/>
    </source>
</evidence>
<accession>A0AAV8XYK7</accession>
<dbReference type="CDD" id="cd03784">
    <property type="entry name" value="GT1_Gtf-like"/>
    <property type="match status" value="1"/>
</dbReference>
<sequence>MRCTQWCYFIVILCAYECVTENILIVIESPFYSHQMAFRPLWKELADKGHTITLLTANPMEQHKNISQVDLAYTYRIIEKYDMYNKLAAGENVFKMIMINLNSFMELEEYILKRIQTILRNGTKFDLVISEFHSGLGAGLSERLGVPLVGVVSMDGHFLSHDSVGNPCHPVAYPDYDLPFEVPLNFVERVHSVLYSVAMRAFFKFVLLPMQHKMITEYIGDVSPLEESLKNVSLLLINANTIFYDVRPVGPKTINIGGAFHFSETRPLPQDLQKFLDDAHQGFIYISFGTNIRRSHIANKTIKVILDTFAQLPYQILWKFDEINLSGLSSNVKIERWIPQHDVFKHKNIKLLITQGGLHSMEEAILSHIPMIGLPFFGDQHHNVKKMVAKEFGLAFDHASLEVESFKTAILDVINDPRYKEKTKELADLVLDQPMTGLEKAVWWIEYVIRHGHTEHFRNPIVDLPLISILPTRCYFFSTFNNMHCFIPHI</sequence>
<keyword evidence="5" id="KW-1185">Reference proteome</keyword>
<dbReference type="PANTHER" id="PTHR48043:SF159">
    <property type="entry name" value="EG:EG0003.4 PROTEIN-RELATED"/>
    <property type="match status" value="1"/>
</dbReference>
<proteinExistence type="inferred from homology"/>
<dbReference type="Gene3D" id="3.40.50.2000">
    <property type="entry name" value="Glycogen Phosphorylase B"/>
    <property type="match status" value="2"/>
</dbReference>
<name>A0AAV8XYK7_9CUCU</name>
<dbReference type="InterPro" id="IPR050271">
    <property type="entry name" value="UDP-glycosyltransferase"/>
</dbReference>
<dbReference type="Proteomes" id="UP001162162">
    <property type="component" value="Unassembled WGS sequence"/>
</dbReference>
<comment type="caution">
    <text evidence="4">The sequence shown here is derived from an EMBL/GenBank/DDBJ whole genome shotgun (WGS) entry which is preliminary data.</text>
</comment>
<keyword evidence="2" id="KW-0328">Glycosyltransferase</keyword>
<comment type="similarity">
    <text evidence="1">Belongs to the UDP-glycosyltransferase family.</text>
</comment>
<dbReference type="InterPro" id="IPR002213">
    <property type="entry name" value="UDP_glucos_trans"/>
</dbReference>
<dbReference type="SUPFAM" id="SSF53756">
    <property type="entry name" value="UDP-Glycosyltransferase/glycogen phosphorylase"/>
    <property type="match status" value="1"/>
</dbReference>
<dbReference type="Pfam" id="PF00201">
    <property type="entry name" value="UDPGT"/>
    <property type="match status" value="1"/>
</dbReference>
<evidence type="ECO:0000313" key="4">
    <source>
        <dbReference type="EMBL" id="KAJ8944127.1"/>
    </source>
</evidence>
<evidence type="ECO:0000256" key="2">
    <source>
        <dbReference type="ARBA" id="ARBA00022676"/>
    </source>
</evidence>
<evidence type="ECO:0000256" key="3">
    <source>
        <dbReference type="ARBA" id="ARBA00022679"/>
    </source>
</evidence>
<evidence type="ECO:0000256" key="1">
    <source>
        <dbReference type="ARBA" id="ARBA00009995"/>
    </source>
</evidence>